<dbReference type="InterPro" id="IPR037523">
    <property type="entry name" value="VOC_core"/>
</dbReference>
<dbReference type="EMBL" id="JACHMO010000001">
    <property type="protein sequence ID" value="MBB5807661.1"/>
    <property type="molecule type" value="Genomic_DNA"/>
</dbReference>
<dbReference type="EC" id="4.4.1.5" evidence="2"/>
<proteinExistence type="predicted"/>
<organism evidence="2 3">
    <name type="scientific">Saccharothrix ecbatanensis</name>
    <dbReference type="NCBI Taxonomy" id="1105145"/>
    <lineage>
        <taxon>Bacteria</taxon>
        <taxon>Bacillati</taxon>
        <taxon>Actinomycetota</taxon>
        <taxon>Actinomycetes</taxon>
        <taxon>Pseudonocardiales</taxon>
        <taxon>Pseudonocardiaceae</taxon>
        <taxon>Saccharothrix</taxon>
    </lineage>
</organism>
<dbReference type="InterPro" id="IPR029068">
    <property type="entry name" value="Glyas_Bleomycin-R_OHBP_Dase"/>
</dbReference>
<keyword evidence="2" id="KW-0456">Lyase</keyword>
<gene>
    <name evidence="2" type="ORF">F4560_007429</name>
</gene>
<comment type="caution">
    <text evidence="2">The sequence shown here is derived from an EMBL/GenBank/DDBJ whole genome shotgun (WGS) entry which is preliminary data.</text>
</comment>
<dbReference type="SUPFAM" id="SSF54593">
    <property type="entry name" value="Glyoxalase/Bleomycin resistance protein/Dihydroxybiphenyl dioxygenase"/>
    <property type="match status" value="1"/>
</dbReference>
<feature type="domain" description="VOC" evidence="1">
    <location>
        <begin position="4"/>
        <end position="130"/>
    </location>
</feature>
<dbReference type="AlphaFoldDB" id="A0A7W9HT11"/>
<dbReference type="InterPro" id="IPR004360">
    <property type="entry name" value="Glyas_Fos-R_dOase_dom"/>
</dbReference>
<dbReference type="GO" id="GO:0004462">
    <property type="term" value="F:lactoylglutathione lyase activity"/>
    <property type="evidence" value="ECO:0007669"/>
    <property type="project" value="UniProtKB-EC"/>
</dbReference>
<dbReference type="Gene3D" id="3.10.180.10">
    <property type="entry name" value="2,3-Dihydroxybiphenyl 1,2-Dioxygenase, domain 1"/>
    <property type="match status" value="1"/>
</dbReference>
<evidence type="ECO:0000313" key="3">
    <source>
        <dbReference type="Proteomes" id="UP000552097"/>
    </source>
</evidence>
<accession>A0A7W9HT11</accession>
<reference evidence="2 3" key="1">
    <citation type="submission" date="2020-08" db="EMBL/GenBank/DDBJ databases">
        <title>Sequencing the genomes of 1000 actinobacteria strains.</title>
        <authorList>
            <person name="Klenk H.-P."/>
        </authorList>
    </citation>
    <scope>NUCLEOTIDE SEQUENCE [LARGE SCALE GENOMIC DNA]</scope>
    <source>
        <strain evidence="2 3">DSM 45486</strain>
    </source>
</reference>
<keyword evidence="3" id="KW-1185">Reference proteome</keyword>
<evidence type="ECO:0000259" key="1">
    <source>
        <dbReference type="PROSITE" id="PS51819"/>
    </source>
</evidence>
<protein>
    <submittedName>
        <fullName evidence="2">Lactoylglutathione lyase</fullName>
        <ecNumber evidence="2">4.4.1.5</ecNumber>
    </submittedName>
</protein>
<dbReference type="Pfam" id="PF00903">
    <property type="entry name" value="Glyoxalase"/>
    <property type="match status" value="1"/>
</dbReference>
<dbReference type="PROSITE" id="PS51819">
    <property type="entry name" value="VOC"/>
    <property type="match status" value="1"/>
</dbReference>
<evidence type="ECO:0000313" key="2">
    <source>
        <dbReference type="EMBL" id="MBB5807661.1"/>
    </source>
</evidence>
<dbReference type="RefSeq" id="WP_221483769.1">
    <property type="nucleotide sequence ID" value="NZ_JACHMO010000001.1"/>
</dbReference>
<sequence>MVYRSAFPMLICDDLARSIAFYCDALGFTVTYRFPADGDPAYVAVDLPDGSKLGLGQVAPDGKGVHGLPQRPTTGHAFELCVYHDDVDTAVADLERRGHPVLQAPNDTPWGERIAFVADPDGNPVMITAPA</sequence>
<dbReference type="Proteomes" id="UP000552097">
    <property type="component" value="Unassembled WGS sequence"/>
</dbReference>
<name>A0A7W9HT11_9PSEU</name>
<dbReference type="PANTHER" id="PTHR36503">
    <property type="entry name" value="BLR2520 PROTEIN"/>
    <property type="match status" value="1"/>
</dbReference>
<dbReference type="PANTHER" id="PTHR36503:SF3">
    <property type="entry name" value="BLR0126 PROTEIN"/>
    <property type="match status" value="1"/>
</dbReference>